<dbReference type="AlphaFoldDB" id="A0A1W1E2A9"/>
<sequence length="39" mass="4256">MGNNIEVASIKLKTTIRASATEANPLGDLTLNWETLIQK</sequence>
<dbReference type="EMBL" id="FPHZ01000130">
    <property type="protein sequence ID" value="SFV88110.1"/>
    <property type="molecule type" value="Genomic_DNA"/>
</dbReference>
<organism evidence="1">
    <name type="scientific">hydrothermal vent metagenome</name>
    <dbReference type="NCBI Taxonomy" id="652676"/>
    <lineage>
        <taxon>unclassified sequences</taxon>
        <taxon>metagenomes</taxon>
        <taxon>ecological metagenomes</taxon>
    </lineage>
</organism>
<accession>A0A1W1E2A9</accession>
<name>A0A1W1E2A9_9ZZZZ</name>
<evidence type="ECO:0000313" key="1">
    <source>
        <dbReference type="EMBL" id="SFV88110.1"/>
    </source>
</evidence>
<proteinExistence type="predicted"/>
<reference evidence="1" key="1">
    <citation type="submission" date="2016-10" db="EMBL/GenBank/DDBJ databases">
        <authorList>
            <person name="de Groot N.N."/>
        </authorList>
    </citation>
    <scope>NUCLEOTIDE SEQUENCE</scope>
</reference>
<gene>
    <name evidence="1" type="ORF">MNB_SUP05-SYMBIONT-5-272</name>
</gene>
<protein>
    <submittedName>
        <fullName evidence="1">Uncharacterized protein</fullName>
    </submittedName>
</protein>